<name>A0AAE6NYQ9_PARPN</name>
<dbReference type="KEGG" id="ppan:ESD82_20275"/>
<evidence type="ECO:0000313" key="3">
    <source>
        <dbReference type="Proteomes" id="UP000326453"/>
    </source>
</evidence>
<dbReference type="AlphaFoldDB" id="A0AAE6NYQ9"/>
<accession>A0AAE6NYQ9</accession>
<protein>
    <submittedName>
        <fullName evidence="2">Uncharacterized protein</fullName>
    </submittedName>
</protein>
<evidence type="ECO:0000256" key="1">
    <source>
        <dbReference type="SAM" id="MobiDB-lite"/>
    </source>
</evidence>
<sequence>MPPHVQAGADGRRWKAGVANLGQPFPEQSWPMAGPFSRPIIAPTRETAETMVLLDPITLRALAADRNAGRYVAAAELERVTGGGQGRWCPRQARAGAGRADRLNPGLPHAARPQRPPPAACDGPAAR</sequence>
<evidence type="ECO:0000313" key="2">
    <source>
        <dbReference type="EMBL" id="QFG38363.1"/>
    </source>
</evidence>
<dbReference type="Proteomes" id="UP000326453">
    <property type="component" value="Chromosome 1"/>
</dbReference>
<proteinExistence type="predicted"/>
<dbReference type="EMBL" id="CP044426">
    <property type="protein sequence ID" value="QFG38363.1"/>
    <property type="molecule type" value="Genomic_DNA"/>
</dbReference>
<organism evidence="2 3">
    <name type="scientific">Paracoccus pantotrophus</name>
    <name type="common">Thiosphaera pantotropha</name>
    <dbReference type="NCBI Taxonomy" id="82367"/>
    <lineage>
        <taxon>Bacteria</taxon>
        <taxon>Pseudomonadati</taxon>
        <taxon>Pseudomonadota</taxon>
        <taxon>Alphaproteobacteria</taxon>
        <taxon>Rhodobacterales</taxon>
        <taxon>Paracoccaceae</taxon>
        <taxon>Paracoccus</taxon>
    </lineage>
</organism>
<gene>
    <name evidence="2" type="ORF">ESD82_20275</name>
</gene>
<feature type="region of interest" description="Disordered" evidence="1">
    <location>
        <begin position="82"/>
        <end position="127"/>
    </location>
</feature>
<reference evidence="2 3" key="1">
    <citation type="submission" date="2019-01" db="EMBL/GenBank/DDBJ databases">
        <title>Complete Genome Sequence and Annotation of the Paracoccus pantotrophus type strain DSM 2944.</title>
        <authorList>
            <person name="Bockwoldt J.A."/>
            <person name="Zimmermann M."/>
            <person name="Tiso T."/>
            <person name="Blank L.M."/>
        </authorList>
    </citation>
    <scope>NUCLEOTIDE SEQUENCE [LARGE SCALE GENOMIC DNA]</scope>
    <source>
        <strain evidence="2 3">DSM 2944</strain>
    </source>
</reference>